<reference evidence="1" key="1">
    <citation type="submission" date="2023-10" db="EMBL/GenBank/DDBJ databases">
        <title>The first scallop-associated chemosynthetic bacterial symbiont.</title>
        <authorList>
            <person name="Lin Y.-T."/>
            <person name="Sun J."/>
            <person name="Ip J.C.-H."/>
            <person name="He X."/>
            <person name="Gao Z.-M."/>
            <person name="Perez M."/>
            <person name="Xu T."/>
            <person name="Qian P.-Y."/>
            <person name="Qiu J.-W."/>
        </authorList>
    </citation>
    <scope>NUCLEOTIDE SEQUENCE</scope>
    <source>
        <strain evidence="1">Gill1</strain>
    </source>
</reference>
<name>A0AAU6PES1_9GAMM</name>
<proteinExistence type="predicted"/>
<dbReference type="AlphaFoldDB" id="A0AAU6PES1"/>
<protein>
    <submittedName>
        <fullName evidence="1">Uncharacterized protein</fullName>
    </submittedName>
</protein>
<sequence>MSLSLTALRPYLFGHVNEMIKICKKVIWRLVKLLDWSYNDIHEIGRIKHNLDTIIRTLKKDFEFKEVNSDNALITNFAVNINWVCDVFDRLIVTSAMADDAKFITKNKTILMNFNQVAWQ</sequence>
<dbReference type="EMBL" id="CP138327">
    <property type="protein sequence ID" value="WXT99519.1"/>
    <property type="molecule type" value="Genomic_DNA"/>
</dbReference>
<gene>
    <name evidence="1" type="ORF">Ctma_0218</name>
</gene>
<organism evidence="1">
    <name type="scientific">Catillopecten margaritatus gill symbiont</name>
    <dbReference type="NCBI Taxonomy" id="3083288"/>
    <lineage>
        <taxon>Bacteria</taxon>
        <taxon>Pseudomonadati</taxon>
        <taxon>Pseudomonadota</taxon>
        <taxon>Gammaproteobacteria</taxon>
        <taxon>sulfur-oxidizing symbionts</taxon>
    </lineage>
</organism>
<accession>A0AAU6PES1</accession>
<evidence type="ECO:0000313" key="1">
    <source>
        <dbReference type="EMBL" id="WXT99519.1"/>
    </source>
</evidence>